<dbReference type="PANTHER" id="PTHR43245:SF55">
    <property type="entry name" value="NAD(P)-BINDING DOMAIN-CONTAINING PROTEIN"/>
    <property type="match status" value="1"/>
</dbReference>
<reference evidence="3 4" key="2">
    <citation type="journal article" date="2011" name="J. Bacteriol.">
        <title>Complete genome sequences for the anaerobic, extremely thermophilic plant biomass-degrading bacteria Caldicellulosiruptor hydrothermalis, Caldicellulosiruptor kristjanssonii, Caldicellulosiruptor kronotskyensis, Caldicellulosiruptor owensenis, and Caldicellulosiruptor lactoaceticus.</title>
        <authorList>
            <person name="Blumer-Schuette S.E."/>
            <person name="Ozdemir I."/>
            <person name="Mistry D."/>
            <person name="Lucas S."/>
            <person name="Lapidus A."/>
            <person name="Cheng J.F."/>
            <person name="Goodwin L.A."/>
            <person name="Pitluck S."/>
            <person name="Land M.L."/>
            <person name="Hauser L.J."/>
            <person name="Woyke T."/>
            <person name="Mikhailova N."/>
            <person name="Pati A."/>
            <person name="Kyrpides N.C."/>
            <person name="Ivanova N."/>
            <person name="Detter J.C."/>
            <person name="Walston-Davenport K."/>
            <person name="Han S."/>
            <person name="Adams M.W."/>
            <person name="Kelly R.M."/>
        </authorList>
    </citation>
    <scope>NUCLEOTIDE SEQUENCE [LARGE SCALE GENOMIC DNA]</scope>
    <source>
        <strain evidence="4">ATCC 700853 / DSM 12137 / I77R1B</strain>
    </source>
</reference>
<proteinExistence type="predicted"/>
<dbReference type="InterPro" id="IPR014710">
    <property type="entry name" value="RmlC-like_jellyroll"/>
</dbReference>
<accession>E4S6V1</accession>
<dbReference type="eggNOG" id="COG1898">
    <property type="taxonomic scope" value="Bacteria"/>
</dbReference>
<dbReference type="InterPro" id="IPR036291">
    <property type="entry name" value="NAD(P)-bd_dom_sf"/>
</dbReference>
<evidence type="ECO:0000313" key="3">
    <source>
        <dbReference type="EMBL" id="ADQ41734.1"/>
    </source>
</evidence>
<dbReference type="InterPro" id="IPR029303">
    <property type="entry name" value="CapF_C"/>
</dbReference>
<dbReference type="KEGG" id="cki:Calkr_2280"/>
<dbReference type="Pfam" id="PF01370">
    <property type="entry name" value="Epimerase"/>
    <property type="match status" value="1"/>
</dbReference>
<dbReference type="PANTHER" id="PTHR43245">
    <property type="entry name" value="BIFUNCTIONAL POLYMYXIN RESISTANCE PROTEIN ARNA"/>
    <property type="match status" value="1"/>
</dbReference>
<dbReference type="AlphaFoldDB" id="E4S6V1"/>
<dbReference type="SUPFAM" id="SSF51182">
    <property type="entry name" value="RmlC-like cupins"/>
    <property type="match status" value="1"/>
</dbReference>
<name>E4S6V1_CALA7</name>
<dbReference type="InterPro" id="IPR001509">
    <property type="entry name" value="Epimerase_deHydtase"/>
</dbReference>
<dbReference type="EMBL" id="CP002326">
    <property type="protein sequence ID" value="ADQ41734.1"/>
    <property type="molecule type" value="Genomic_DNA"/>
</dbReference>
<sequence>MKSVLVTGANGFIGKNLIEHLRVREDVKIYCYGRDNNFNDLESYIEEVDFIFHLAGVNRPKEVSEYEKINYGLTETLVELHGRKNKKKAPILFTSSIQAELDNPYGKSKRLSEEVLFEYSKKHNIPVYIYRLPNVFGKWCKPNYNSVVATFCYNIAHDIPIQIHDPNRILTLVYIDDVIEEFLNAFDGKANQMEDGFCYVKRTFNISLSELAEIIKSFKSIEKTLIVPNFGNELIRFLYATYMSYVPREKLEHKLEKKEDERGWLSEVIKSNNFGQIFISKTKPGVARGNHWHHTKVEKFLVIEGEALIKLRQINGNEVIEFKVTGDEPKIIDIPVGYTHSITNIGDRELITLFWANEIFDPANPDTYYLEV</sequence>
<dbReference type="Gene3D" id="2.60.120.10">
    <property type="entry name" value="Jelly Rolls"/>
    <property type="match status" value="1"/>
</dbReference>
<evidence type="ECO:0000259" key="1">
    <source>
        <dbReference type="Pfam" id="PF01370"/>
    </source>
</evidence>
<dbReference type="STRING" id="632335.Calkr_2280"/>
<dbReference type="SUPFAM" id="SSF51735">
    <property type="entry name" value="NAD(P)-binding Rossmann-fold domains"/>
    <property type="match status" value="1"/>
</dbReference>
<feature type="domain" description="NAD-dependent epimerase/dehydratase" evidence="1">
    <location>
        <begin position="4"/>
        <end position="187"/>
    </location>
</feature>
<dbReference type="RefSeq" id="WP_013433454.1">
    <property type="nucleotide sequence ID" value="NC_014721.1"/>
</dbReference>
<dbReference type="Gene3D" id="3.40.50.720">
    <property type="entry name" value="NAD(P)-binding Rossmann-like Domain"/>
    <property type="match status" value="1"/>
</dbReference>
<protein>
    <submittedName>
        <fullName evidence="3">NAD-dependent epimerase/dehydratase</fullName>
    </submittedName>
</protein>
<organism evidence="3 4">
    <name type="scientific">Caldicellulosiruptor acetigenus (strain ATCC 700853 / DSM 12137 / I77R1B)</name>
    <name type="common">Caldicellulosiruptor kristjanssonii</name>
    <dbReference type="NCBI Taxonomy" id="632335"/>
    <lineage>
        <taxon>Bacteria</taxon>
        <taxon>Bacillati</taxon>
        <taxon>Bacillota</taxon>
        <taxon>Bacillota incertae sedis</taxon>
        <taxon>Caldicellulosiruptorales</taxon>
        <taxon>Caldicellulosiruptoraceae</taxon>
        <taxon>Caldicellulosiruptor</taxon>
    </lineage>
</organism>
<evidence type="ECO:0000313" key="4">
    <source>
        <dbReference type="Proteomes" id="UP000009256"/>
    </source>
</evidence>
<dbReference type="Proteomes" id="UP000009256">
    <property type="component" value="Chromosome"/>
</dbReference>
<reference key="1">
    <citation type="submission" date="2010-11" db="EMBL/GenBank/DDBJ databases">
        <title>Complete sequence of chromosome of Caldicellulosiruptor kristjanssonii 177R1B.</title>
        <authorList>
            <consortium name="US DOE Joint Genome Institute"/>
            <person name="Lucas S."/>
            <person name="Copeland A."/>
            <person name="Lapidus A."/>
            <person name="Cheng J.-F."/>
            <person name="Bruce D."/>
            <person name="Goodwin L."/>
            <person name="Pitluck S."/>
            <person name="Davenport K."/>
            <person name="Detter J.C."/>
            <person name="Han C."/>
            <person name="Tapia R."/>
            <person name="Land M."/>
            <person name="Hauser L."/>
            <person name="Jeffries C."/>
            <person name="Kyrpides N."/>
            <person name="Ivanova N."/>
            <person name="Mikhailova N."/>
            <person name="Blumer-Schuette S.E."/>
            <person name="Kelly R.M."/>
            <person name="Woyke T."/>
        </authorList>
    </citation>
    <scope>NUCLEOTIDE SEQUENCE</scope>
    <source>
        <strain>177R1B</strain>
    </source>
</reference>
<dbReference type="UniPathway" id="UPA00109">
    <property type="reaction ID" value="UER00181"/>
</dbReference>
<dbReference type="HOGENOM" id="CLU_063221_0_0_9"/>
<feature type="domain" description="Capsular polysaccharide assembling protein CapF C-terminal" evidence="2">
    <location>
        <begin position="259"/>
        <end position="368"/>
    </location>
</feature>
<evidence type="ECO:0000259" key="2">
    <source>
        <dbReference type="Pfam" id="PF14667"/>
    </source>
</evidence>
<dbReference type="InterPro" id="IPR011051">
    <property type="entry name" value="RmlC_Cupin_sf"/>
</dbReference>
<dbReference type="OrthoDB" id="9801056at2"/>
<dbReference type="Pfam" id="PF14667">
    <property type="entry name" value="Polysacc_synt_C"/>
    <property type="match status" value="1"/>
</dbReference>
<keyword evidence="4" id="KW-1185">Reference proteome</keyword>
<gene>
    <name evidence="3" type="ordered locus">Calkr_2280</name>
</gene>
<dbReference type="GO" id="GO:0006096">
    <property type="term" value="P:glycolytic process"/>
    <property type="evidence" value="ECO:0007669"/>
    <property type="project" value="UniProtKB-UniPathway"/>
</dbReference>
<dbReference type="CDD" id="cd07007">
    <property type="entry name" value="cupin_CapF-like_C"/>
    <property type="match status" value="1"/>
</dbReference>
<dbReference type="eggNOG" id="COG0451">
    <property type="taxonomic scope" value="Bacteria"/>
</dbReference>
<dbReference type="InterPro" id="IPR050177">
    <property type="entry name" value="Lipid_A_modif_metabolic_enz"/>
</dbReference>